<dbReference type="PANTHER" id="PTHR43918:SF4">
    <property type="entry name" value="CARBOXYLIC ESTER HYDROLASE"/>
    <property type="match status" value="1"/>
</dbReference>
<comment type="caution">
    <text evidence="5">The sequence shown here is derived from an EMBL/GenBank/DDBJ whole genome shotgun (WGS) entry which is preliminary data.</text>
</comment>
<feature type="signal peptide" evidence="3">
    <location>
        <begin position="1"/>
        <end position="19"/>
    </location>
</feature>
<proteinExistence type="inferred from homology"/>
<comment type="similarity">
    <text evidence="1">Belongs to the type-B carboxylesterase/lipase family.</text>
</comment>
<dbReference type="InterPro" id="IPR050654">
    <property type="entry name" value="AChE-related_enzymes"/>
</dbReference>
<dbReference type="EMBL" id="QVQW01000018">
    <property type="protein sequence ID" value="RKU45763.1"/>
    <property type="molecule type" value="Genomic_DNA"/>
</dbReference>
<evidence type="ECO:0000256" key="2">
    <source>
        <dbReference type="ARBA" id="ARBA00022801"/>
    </source>
</evidence>
<evidence type="ECO:0000256" key="1">
    <source>
        <dbReference type="ARBA" id="ARBA00005964"/>
    </source>
</evidence>
<evidence type="ECO:0000256" key="3">
    <source>
        <dbReference type="SAM" id="SignalP"/>
    </source>
</evidence>
<dbReference type="GO" id="GO:0052689">
    <property type="term" value="F:carboxylic ester hydrolase activity"/>
    <property type="evidence" value="ECO:0007669"/>
    <property type="project" value="TreeGrafter"/>
</dbReference>
<dbReference type="Proteomes" id="UP000275385">
    <property type="component" value="Unassembled WGS sequence"/>
</dbReference>
<sequence length="622" mass="69744">MLLRSLCLGVLILARSSSASQYAACSGPNCSPLGEHDGQKALRYDDVDTDTPILRTRNGTYTGIYDPTYDQDFFLGVPYAQPPLDDLRWRPPQSLNTSFSGTKEATAYSPNCIGLGSDTWGYPISEDCLYVNVVRPHGHDEEKDGLLPIAVWIHGGGFYMGGSGDLRFNLSFIVENGQKEGTPFIAISLNYRLNGFGFLFSNEIRGEGGTNLGLRDQRLALHWIQENARLFGGDPLKVTIWGQSCGGNSVGFHMAAYGGRDDGLFSAGVMQSGSPAAWRALNGTEFYQPLYRNVTSHVHPSPEYAAANELKPTDFCSEAYDTLACLRTGSVDELTAVFNGSRDISQKWFPVVDGDFLQEYPSRQLNRGQFVRIPVLSDTATNEGHWFVPPLEDKPEDFYRYLIHPQVFTGRPYQLGLPKKLADKFFELYPPGICPDHVNGTCTGPSIDADHPRIAGMNPTYLRASTFAGDAIFIAPRRQTCEALTKFGMPAYCYRFDTIPAGQVWPTHFHEAAFVFDNTEGIGYNLPVHPLPFQDKHESYHKLANFISRSWVSFFIHHDPNAWRRKHGVWDGIEPEWPLYNNQDPEDFVFLPDSEGGSFIEKDTWRKEQIKLINDNAHIFQR</sequence>
<dbReference type="InterPro" id="IPR029058">
    <property type="entry name" value="AB_hydrolase_fold"/>
</dbReference>
<dbReference type="STRING" id="177199.A0A420YD16"/>
<evidence type="ECO:0000259" key="4">
    <source>
        <dbReference type="Pfam" id="PF00135"/>
    </source>
</evidence>
<evidence type="ECO:0000313" key="5">
    <source>
        <dbReference type="EMBL" id="RKU45763.1"/>
    </source>
</evidence>
<keyword evidence="6" id="KW-1185">Reference proteome</keyword>
<dbReference type="AlphaFoldDB" id="A0A420YD16"/>
<dbReference type="InterPro" id="IPR002018">
    <property type="entry name" value="CarbesteraseB"/>
</dbReference>
<organism evidence="5 6">
    <name type="scientific">Coniochaeta pulveracea</name>
    <dbReference type="NCBI Taxonomy" id="177199"/>
    <lineage>
        <taxon>Eukaryota</taxon>
        <taxon>Fungi</taxon>
        <taxon>Dikarya</taxon>
        <taxon>Ascomycota</taxon>
        <taxon>Pezizomycotina</taxon>
        <taxon>Sordariomycetes</taxon>
        <taxon>Sordariomycetidae</taxon>
        <taxon>Coniochaetales</taxon>
        <taxon>Coniochaetaceae</taxon>
        <taxon>Coniochaeta</taxon>
    </lineage>
</organism>
<gene>
    <name evidence="5" type="ORF">DL546_000226</name>
</gene>
<dbReference type="SUPFAM" id="SSF53474">
    <property type="entry name" value="alpha/beta-Hydrolases"/>
    <property type="match status" value="1"/>
</dbReference>
<protein>
    <recommendedName>
        <fullName evidence="4">Carboxylesterase type B domain-containing protein</fullName>
    </recommendedName>
</protein>
<keyword evidence="2" id="KW-0378">Hydrolase</keyword>
<keyword evidence="3" id="KW-0732">Signal</keyword>
<dbReference type="OrthoDB" id="408631at2759"/>
<name>A0A420YD16_9PEZI</name>
<feature type="chain" id="PRO_5019431581" description="Carboxylesterase type B domain-containing protein" evidence="3">
    <location>
        <begin position="20"/>
        <end position="622"/>
    </location>
</feature>
<feature type="domain" description="Carboxylesterase type B" evidence="4">
    <location>
        <begin position="51"/>
        <end position="584"/>
    </location>
</feature>
<dbReference type="Pfam" id="PF00135">
    <property type="entry name" value="COesterase"/>
    <property type="match status" value="1"/>
</dbReference>
<reference evidence="5 6" key="1">
    <citation type="submission" date="2018-08" db="EMBL/GenBank/DDBJ databases">
        <title>Draft genome of the lignicolous fungus Coniochaeta pulveracea.</title>
        <authorList>
            <person name="Borstlap C.J."/>
            <person name="De Witt R.N."/>
            <person name="Botha A."/>
            <person name="Volschenk H."/>
        </authorList>
    </citation>
    <scope>NUCLEOTIDE SEQUENCE [LARGE SCALE GENOMIC DNA]</scope>
    <source>
        <strain evidence="5 6">CAB683</strain>
    </source>
</reference>
<dbReference type="InterPro" id="IPR019819">
    <property type="entry name" value="Carboxylesterase_B_CS"/>
</dbReference>
<dbReference type="Gene3D" id="3.40.50.1820">
    <property type="entry name" value="alpha/beta hydrolase"/>
    <property type="match status" value="1"/>
</dbReference>
<dbReference type="PROSITE" id="PS00941">
    <property type="entry name" value="CARBOXYLESTERASE_B_2"/>
    <property type="match status" value="1"/>
</dbReference>
<evidence type="ECO:0000313" key="6">
    <source>
        <dbReference type="Proteomes" id="UP000275385"/>
    </source>
</evidence>
<dbReference type="PANTHER" id="PTHR43918">
    <property type="entry name" value="ACETYLCHOLINESTERASE"/>
    <property type="match status" value="1"/>
</dbReference>
<accession>A0A420YD16</accession>